<dbReference type="PANTHER" id="PTHR38031">
    <property type="entry name" value="SULFUR CARRIER PROTEIN SLR0821-RELATED"/>
    <property type="match status" value="1"/>
</dbReference>
<dbReference type="RefSeq" id="WP_119739421.1">
    <property type="nucleotide sequence ID" value="NZ_QYUN01000002.1"/>
</dbReference>
<dbReference type="Proteomes" id="UP000285190">
    <property type="component" value="Unassembled WGS sequence"/>
</dbReference>
<dbReference type="Pfam" id="PF02597">
    <property type="entry name" value="ThiS"/>
    <property type="match status" value="1"/>
</dbReference>
<evidence type="ECO:0000313" key="2">
    <source>
        <dbReference type="Proteomes" id="UP000285190"/>
    </source>
</evidence>
<dbReference type="InterPro" id="IPR052045">
    <property type="entry name" value="Sulfur_Carrier/Prot_Modifier"/>
</dbReference>
<dbReference type="EMBL" id="QYUN01000002">
    <property type="protein sequence ID" value="RJG06651.1"/>
    <property type="molecule type" value="Genomic_DNA"/>
</dbReference>
<dbReference type="PANTHER" id="PTHR38031:SF1">
    <property type="entry name" value="SULFUR CARRIER PROTEIN CYSO"/>
    <property type="match status" value="1"/>
</dbReference>
<dbReference type="InterPro" id="IPR016155">
    <property type="entry name" value="Mopterin_synth/thiamin_S_b"/>
</dbReference>
<sequence length="103" mass="10883">MSNVTIRIPSPLRNYTQGADEVRVDAATVEQALNALGAQHDGLLARILTPGGEPRQFVNIYLGSRNIRSEHGLQTPVADGDVVSIIPAVAGGVAHESERPADC</sequence>
<reference evidence="1 2" key="1">
    <citation type="submission" date="2018-09" db="EMBL/GenBank/DDBJ databases">
        <authorList>
            <person name="Zhu H."/>
        </authorList>
    </citation>
    <scope>NUCLEOTIDE SEQUENCE [LARGE SCALE GENOMIC DNA]</scope>
    <source>
        <strain evidence="1 2">K2R10-39</strain>
    </source>
</reference>
<accession>A0A418X2P2</accession>
<dbReference type="InterPro" id="IPR003749">
    <property type="entry name" value="ThiS/MoaD-like"/>
</dbReference>
<keyword evidence="2" id="KW-1185">Reference proteome</keyword>
<dbReference type="InterPro" id="IPR012675">
    <property type="entry name" value="Beta-grasp_dom_sf"/>
</dbReference>
<comment type="caution">
    <text evidence="1">The sequence shown here is derived from an EMBL/GenBank/DDBJ whole genome shotgun (WGS) entry which is preliminary data.</text>
</comment>
<organism evidence="1 2">
    <name type="scientific">Noviherbaspirillum cavernae</name>
    <dbReference type="NCBI Taxonomy" id="2320862"/>
    <lineage>
        <taxon>Bacteria</taxon>
        <taxon>Pseudomonadati</taxon>
        <taxon>Pseudomonadota</taxon>
        <taxon>Betaproteobacteria</taxon>
        <taxon>Burkholderiales</taxon>
        <taxon>Oxalobacteraceae</taxon>
        <taxon>Noviherbaspirillum</taxon>
    </lineage>
</organism>
<proteinExistence type="predicted"/>
<dbReference type="OrthoDB" id="9156098at2"/>
<dbReference type="Gene3D" id="3.10.20.30">
    <property type="match status" value="1"/>
</dbReference>
<dbReference type="AlphaFoldDB" id="A0A418X2P2"/>
<gene>
    <name evidence="1" type="ORF">D3870_12095</name>
</gene>
<name>A0A418X2P2_9BURK</name>
<dbReference type="SUPFAM" id="SSF54285">
    <property type="entry name" value="MoaD/ThiS"/>
    <property type="match status" value="1"/>
</dbReference>
<protein>
    <submittedName>
        <fullName evidence="1">MoaD/ThiS family protein</fullName>
    </submittedName>
</protein>
<evidence type="ECO:0000313" key="1">
    <source>
        <dbReference type="EMBL" id="RJG06651.1"/>
    </source>
</evidence>